<evidence type="ECO:0000256" key="5">
    <source>
        <dbReference type="ARBA" id="ARBA00023136"/>
    </source>
</evidence>
<dbReference type="PANTHER" id="PTHR47974:SF19">
    <property type="entry name" value="RECEPTOR-LIKE SERINE_THREONINE-PROTEIN KINASE"/>
    <property type="match status" value="1"/>
</dbReference>
<keyword evidence="2" id="KW-0812">Transmembrane</keyword>
<comment type="subcellular location">
    <subcellularLocation>
        <location evidence="1">Membrane</location>
        <topology evidence="1">Single-pass membrane protein</topology>
    </subcellularLocation>
</comment>
<protein>
    <recommendedName>
        <fullName evidence="8">Serine-threonine/tyrosine-protein kinase catalytic domain-containing protein</fullName>
    </recommendedName>
</protein>
<evidence type="ECO:0000313" key="6">
    <source>
        <dbReference type="EMBL" id="KAK8562539.1"/>
    </source>
</evidence>
<evidence type="ECO:0008006" key="8">
    <source>
        <dbReference type="Google" id="ProtNLM"/>
    </source>
</evidence>
<evidence type="ECO:0000256" key="2">
    <source>
        <dbReference type="ARBA" id="ARBA00022692"/>
    </source>
</evidence>
<sequence length="156" mass="17615">MPNGSLDRHLFHGIDSEPLDWKTRYQIALGAARGVAITPKVDVYSFGMMLLELVSGKRNFQHMSDRKDMYFLVWGAKQVTEGTSVLKLLYNTLNGNANLEEVSRICNVACWCIQDNEIQRPSMSQAVQILEGFMACLVDSRRRGPNSRPSIQCSPY</sequence>
<keyword evidence="3" id="KW-0732">Signal</keyword>
<gene>
    <name evidence="6" type="ORF">V6N12_010616</name>
</gene>
<dbReference type="Gene3D" id="1.10.510.10">
    <property type="entry name" value="Transferase(Phosphotransferase) domain 1"/>
    <property type="match status" value="2"/>
</dbReference>
<organism evidence="6 7">
    <name type="scientific">Hibiscus sabdariffa</name>
    <name type="common">roselle</name>
    <dbReference type="NCBI Taxonomy" id="183260"/>
    <lineage>
        <taxon>Eukaryota</taxon>
        <taxon>Viridiplantae</taxon>
        <taxon>Streptophyta</taxon>
        <taxon>Embryophyta</taxon>
        <taxon>Tracheophyta</taxon>
        <taxon>Spermatophyta</taxon>
        <taxon>Magnoliopsida</taxon>
        <taxon>eudicotyledons</taxon>
        <taxon>Gunneridae</taxon>
        <taxon>Pentapetalae</taxon>
        <taxon>rosids</taxon>
        <taxon>malvids</taxon>
        <taxon>Malvales</taxon>
        <taxon>Malvaceae</taxon>
        <taxon>Malvoideae</taxon>
        <taxon>Hibiscus</taxon>
    </lineage>
</organism>
<keyword evidence="4" id="KW-1133">Transmembrane helix</keyword>
<reference evidence="6 7" key="1">
    <citation type="journal article" date="2024" name="G3 (Bethesda)">
        <title>Genome assembly of Hibiscus sabdariffa L. provides insights into metabolisms of medicinal natural products.</title>
        <authorList>
            <person name="Kim T."/>
        </authorList>
    </citation>
    <scope>NUCLEOTIDE SEQUENCE [LARGE SCALE GENOMIC DNA]</scope>
    <source>
        <strain evidence="6">TK-2024</strain>
        <tissue evidence="6">Old leaves</tissue>
    </source>
</reference>
<dbReference type="Proteomes" id="UP001472677">
    <property type="component" value="Unassembled WGS sequence"/>
</dbReference>
<proteinExistence type="predicted"/>
<evidence type="ECO:0000313" key="7">
    <source>
        <dbReference type="Proteomes" id="UP001472677"/>
    </source>
</evidence>
<dbReference type="InterPro" id="IPR011009">
    <property type="entry name" value="Kinase-like_dom_sf"/>
</dbReference>
<keyword evidence="5" id="KW-0472">Membrane</keyword>
<evidence type="ECO:0000256" key="4">
    <source>
        <dbReference type="ARBA" id="ARBA00022989"/>
    </source>
</evidence>
<dbReference type="SUPFAM" id="SSF56112">
    <property type="entry name" value="Protein kinase-like (PK-like)"/>
    <property type="match status" value="1"/>
</dbReference>
<comment type="caution">
    <text evidence="6">The sequence shown here is derived from an EMBL/GenBank/DDBJ whole genome shotgun (WGS) entry which is preliminary data.</text>
</comment>
<evidence type="ECO:0000256" key="1">
    <source>
        <dbReference type="ARBA" id="ARBA00004167"/>
    </source>
</evidence>
<evidence type="ECO:0000256" key="3">
    <source>
        <dbReference type="ARBA" id="ARBA00022729"/>
    </source>
</evidence>
<dbReference type="EMBL" id="JBBPBM010000012">
    <property type="protein sequence ID" value="KAK8562539.1"/>
    <property type="molecule type" value="Genomic_DNA"/>
</dbReference>
<name>A0ABR2EKL7_9ROSI</name>
<accession>A0ABR2EKL7</accession>
<keyword evidence="7" id="KW-1185">Reference proteome</keyword>
<dbReference type="PANTHER" id="PTHR47974">
    <property type="entry name" value="OS07G0415500 PROTEIN"/>
    <property type="match status" value="1"/>
</dbReference>